<feature type="transmembrane region" description="Helical" evidence="6">
    <location>
        <begin position="383"/>
        <end position="410"/>
    </location>
</feature>
<comment type="subcellular location">
    <subcellularLocation>
        <location evidence="1">Cell membrane</location>
    </subcellularLocation>
</comment>
<keyword evidence="2" id="KW-1003">Cell membrane</keyword>
<feature type="transmembrane region" description="Helical" evidence="6">
    <location>
        <begin position="306"/>
        <end position="332"/>
    </location>
</feature>
<feature type="transmembrane region" description="Helical" evidence="6">
    <location>
        <begin position="115"/>
        <end position="134"/>
    </location>
</feature>
<feature type="domain" description="Glycosyltransferase 2-like" evidence="7">
    <location>
        <begin position="481"/>
        <end position="584"/>
    </location>
</feature>
<comment type="caution">
    <text evidence="8">The sequence shown here is derived from an EMBL/GenBank/DDBJ whole genome shotgun (WGS) entry which is preliminary data.</text>
</comment>
<proteinExistence type="predicted"/>
<keyword evidence="6" id="KW-0812">Transmembrane</keyword>
<dbReference type="AlphaFoldDB" id="A0A9D5JWI6"/>
<dbReference type="GO" id="GO:0016757">
    <property type="term" value="F:glycosyltransferase activity"/>
    <property type="evidence" value="ECO:0007669"/>
    <property type="project" value="UniProtKB-KW"/>
</dbReference>
<feature type="transmembrane region" description="Helical" evidence="6">
    <location>
        <begin position="204"/>
        <end position="222"/>
    </location>
</feature>
<protein>
    <submittedName>
        <fullName evidence="8">Glycosyltransferase</fullName>
    </submittedName>
</protein>
<feature type="transmembrane region" description="Helical" evidence="6">
    <location>
        <begin position="416"/>
        <end position="434"/>
    </location>
</feature>
<gene>
    <name evidence="8" type="ORF">GF339_13415</name>
</gene>
<dbReference type="Pfam" id="PF26314">
    <property type="entry name" value="MptA_B_family"/>
    <property type="match status" value="1"/>
</dbReference>
<accession>A0A9D5JWI6</accession>
<evidence type="ECO:0000313" key="8">
    <source>
        <dbReference type="EMBL" id="MBD3325577.1"/>
    </source>
</evidence>
<reference evidence="8" key="1">
    <citation type="submission" date="2019-11" db="EMBL/GenBank/DDBJ databases">
        <title>Microbial mats filling the niche in hypersaline microbial mats.</title>
        <authorList>
            <person name="Wong H.L."/>
            <person name="Macleod F.I."/>
            <person name="White R.A. III"/>
            <person name="Burns B.P."/>
        </authorList>
    </citation>
    <scope>NUCLEOTIDE SEQUENCE</scope>
    <source>
        <strain evidence="8">Rbin_158</strain>
    </source>
</reference>
<keyword evidence="5 6" id="KW-0472">Membrane</keyword>
<keyword evidence="6" id="KW-1133">Transmembrane helix</keyword>
<feature type="transmembrane region" description="Helical" evidence="6">
    <location>
        <begin position="243"/>
        <end position="270"/>
    </location>
</feature>
<feature type="transmembrane region" description="Helical" evidence="6">
    <location>
        <begin position="276"/>
        <end position="299"/>
    </location>
</feature>
<feature type="transmembrane region" description="Helical" evidence="6">
    <location>
        <begin position="84"/>
        <end position="103"/>
    </location>
</feature>
<organism evidence="8 9">
    <name type="scientific">candidate division KSB3 bacterium</name>
    <dbReference type="NCBI Taxonomy" id="2044937"/>
    <lineage>
        <taxon>Bacteria</taxon>
        <taxon>candidate division KSB3</taxon>
    </lineage>
</organism>
<feature type="transmembrane region" description="Helical" evidence="6">
    <location>
        <begin position="352"/>
        <end position="376"/>
    </location>
</feature>
<dbReference type="PANTHER" id="PTHR43646:SF2">
    <property type="entry name" value="GLYCOSYLTRANSFERASE 2-LIKE DOMAIN-CONTAINING PROTEIN"/>
    <property type="match status" value="1"/>
</dbReference>
<feature type="transmembrane region" description="Helical" evidence="6">
    <location>
        <begin position="56"/>
        <end position="78"/>
    </location>
</feature>
<dbReference type="InterPro" id="IPR001173">
    <property type="entry name" value="Glyco_trans_2-like"/>
</dbReference>
<feature type="non-terminal residue" evidence="8">
    <location>
        <position position="657"/>
    </location>
</feature>
<keyword evidence="4" id="KW-0808">Transferase</keyword>
<keyword evidence="3" id="KW-0328">Glycosyltransferase</keyword>
<dbReference type="SUPFAM" id="SSF53448">
    <property type="entry name" value="Nucleotide-diphospho-sugar transferases"/>
    <property type="match status" value="1"/>
</dbReference>
<dbReference type="GO" id="GO:0005886">
    <property type="term" value="C:plasma membrane"/>
    <property type="evidence" value="ECO:0007669"/>
    <property type="project" value="UniProtKB-SubCell"/>
</dbReference>
<evidence type="ECO:0000256" key="3">
    <source>
        <dbReference type="ARBA" id="ARBA00022676"/>
    </source>
</evidence>
<evidence type="ECO:0000256" key="1">
    <source>
        <dbReference type="ARBA" id="ARBA00004236"/>
    </source>
</evidence>
<evidence type="ECO:0000256" key="6">
    <source>
        <dbReference type="SAM" id="Phobius"/>
    </source>
</evidence>
<name>A0A9D5JWI6_9BACT</name>
<dbReference type="InterPro" id="IPR029044">
    <property type="entry name" value="Nucleotide-diphossugar_trans"/>
</dbReference>
<evidence type="ECO:0000313" key="9">
    <source>
        <dbReference type="Proteomes" id="UP000649604"/>
    </source>
</evidence>
<dbReference type="Gene3D" id="3.90.550.10">
    <property type="entry name" value="Spore Coat Polysaccharide Biosynthesis Protein SpsA, Chain A"/>
    <property type="match status" value="1"/>
</dbReference>
<dbReference type="Proteomes" id="UP000649604">
    <property type="component" value="Unassembled WGS sequence"/>
</dbReference>
<evidence type="ECO:0000256" key="2">
    <source>
        <dbReference type="ARBA" id="ARBA00022475"/>
    </source>
</evidence>
<evidence type="ECO:0000259" key="7">
    <source>
        <dbReference type="Pfam" id="PF00535"/>
    </source>
</evidence>
<dbReference type="Pfam" id="PF00535">
    <property type="entry name" value="Glycos_transf_2"/>
    <property type="match status" value="1"/>
</dbReference>
<evidence type="ECO:0000256" key="4">
    <source>
        <dbReference type="ARBA" id="ARBA00022679"/>
    </source>
</evidence>
<evidence type="ECO:0000256" key="5">
    <source>
        <dbReference type="ARBA" id="ARBA00023136"/>
    </source>
</evidence>
<dbReference type="PANTHER" id="PTHR43646">
    <property type="entry name" value="GLYCOSYLTRANSFERASE"/>
    <property type="match status" value="1"/>
</dbReference>
<dbReference type="EMBL" id="WJJP01000435">
    <property type="protein sequence ID" value="MBD3325577.1"/>
    <property type="molecule type" value="Genomic_DNA"/>
</dbReference>
<sequence>MVSGRRRLLFYRSSISCRAFPVDLCGRIFVCRRLVRPFANTRRTMTSSPRSQDARWLFWISGLGVTGVNVWMAGIGNIGKRTPLFSLLYVLAFLLLFVLIRYFPHEWPERKQWAVILGLSLVTRFAFLAFPASGDTCRYIWEGYLLNQGVNPFFVPPDSPEVAPFVEDLQEIWQGINHKNATACYPPLSMLIFRLAAALSPTKAFFNLVIIAFDVATVWILARLVRMLHLPLQRVLIYALNPLVLVFLAGEGHLDAIQNFFIWLGVYWLFCHRDGRAFFSFGCAVMSKYFSVMFVPFLVNKRTWKALAVFAGTIFVLYLPFWDTGLHLFASLKPFGLTMHYNDFLTVFLRDWFGSYATLLSLLLFAMGWGLIFLLVHDPLKSCYLAAGWLLLLLPTLHVWYLVLITPFLVFFPSRGWLYLHVAVVFTFPVLHYLHYTGVFQEIHWIKWFEYLPFYGLVLWDAWRDRPYWGDRRFRPVHTLSVIIPTLNEARYIEPCLRSIQGEPAVVETIVVDGGSTDRTQAIAQQFDVRLIQAPKGRGRQIRAGVAQARGDVILILHADCTLKERTPGRIMRALQQHPQRIGGSVRMQYQHRPIGSRCIEWLNNGRARWMGIAFGDQAQFFRREALPLIGGFPDLMLMEDVELSLRLKAQGSLCVL</sequence>